<dbReference type="SUPFAM" id="SSF48726">
    <property type="entry name" value="Immunoglobulin"/>
    <property type="match status" value="1"/>
</dbReference>
<feature type="region of interest" description="Disordered" evidence="1">
    <location>
        <begin position="216"/>
        <end position="244"/>
    </location>
</feature>
<evidence type="ECO:0000313" key="3">
    <source>
        <dbReference type="EMBL" id="CDW34601.1"/>
    </source>
</evidence>
<dbReference type="OrthoDB" id="10039395at2759"/>
<sequence length="327" mass="35573">EFSSYPGVLSYRWSFNDSEGSLRSLKSSEASSFNASFSSLTYNANSAKDYGYLLCFATNLEGEGPQPCIFKLIPAGPPEAPIDCDVRNHTRTGLGVICQKGFDGGLYQVFHLEVTDRGSGDLLQNMTHTEPNFNIRGFESSRSVNLKLYSSNSYGRSLTTVQLETTPSKVAELQIESPPSDTSQKYMGIIVGVLGTLIIVISTSLIVIYCCSKDDRSRRSEGGLNCLRGSRQGSNSSSFIEVPEGVNNNNNPRVIIRQFNNANEEQKSSGFGGKMAESVSEKRSLYSQEPLLSAGIPGTFSLDERPPPPKVIFNSSSSSSKFKKVGT</sequence>
<dbReference type="InterPro" id="IPR036179">
    <property type="entry name" value="Ig-like_dom_sf"/>
</dbReference>
<feature type="non-terminal residue" evidence="3">
    <location>
        <position position="1"/>
    </location>
</feature>
<reference evidence="3" key="1">
    <citation type="submission" date="2014-05" db="EMBL/GenBank/DDBJ databases">
        <authorList>
            <person name="Chronopoulou M."/>
        </authorList>
    </citation>
    <scope>NUCLEOTIDE SEQUENCE</scope>
    <source>
        <tissue evidence="3">Whole organism</tissue>
    </source>
</reference>
<keyword evidence="2" id="KW-1133">Transmembrane helix</keyword>
<proteinExistence type="predicted"/>
<dbReference type="AlphaFoldDB" id="A0A0K2UA71"/>
<dbReference type="PANTHER" id="PTHR23278:SF19">
    <property type="entry name" value="OBSCURIN"/>
    <property type="match status" value="1"/>
</dbReference>
<feature type="non-terminal residue" evidence="3">
    <location>
        <position position="327"/>
    </location>
</feature>
<feature type="transmembrane region" description="Helical" evidence="2">
    <location>
        <begin position="186"/>
        <end position="211"/>
    </location>
</feature>
<keyword evidence="2" id="KW-0812">Transmembrane</keyword>
<organism evidence="3">
    <name type="scientific">Lepeophtheirus salmonis</name>
    <name type="common">Salmon louse</name>
    <name type="synonym">Caligus salmonis</name>
    <dbReference type="NCBI Taxonomy" id="72036"/>
    <lineage>
        <taxon>Eukaryota</taxon>
        <taxon>Metazoa</taxon>
        <taxon>Ecdysozoa</taxon>
        <taxon>Arthropoda</taxon>
        <taxon>Crustacea</taxon>
        <taxon>Multicrustacea</taxon>
        <taxon>Hexanauplia</taxon>
        <taxon>Copepoda</taxon>
        <taxon>Siphonostomatoida</taxon>
        <taxon>Caligidae</taxon>
        <taxon>Lepeophtheirus</taxon>
    </lineage>
</organism>
<feature type="region of interest" description="Disordered" evidence="1">
    <location>
        <begin position="297"/>
        <end position="327"/>
    </location>
</feature>
<dbReference type="EMBL" id="HACA01017240">
    <property type="protein sequence ID" value="CDW34601.1"/>
    <property type="molecule type" value="Transcribed_RNA"/>
</dbReference>
<evidence type="ECO:0000256" key="1">
    <source>
        <dbReference type="SAM" id="MobiDB-lite"/>
    </source>
</evidence>
<keyword evidence="2" id="KW-0472">Membrane</keyword>
<dbReference type="PANTHER" id="PTHR23278">
    <property type="entry name" value="SIDESTEP PROTEIN"/>
    <property type="match status" value="1"/>
</dbReference>
<accession>A0A0K2UA71</accession>
<protein>
    <submittedName>
        <fullName evidence="3">Putative LOC100881893 [Megachile rotundata]</fullName>
    </submittedName>
</protein>
<evidence type="ECO:0000256" key="2">
    <source>
        <dbReference type="SAM" id="Phobius"/>
    </source>
</evidence>
<name>A0A0K2UA71_LEPSM</name>